<keyword evidence="1" id="KW-0812">Transmembrane</keyword>
<sequence>MTSTVLVAAFLFAHGLIHLPMWWVSADASAPFDPRHSWAWKRSGTASVVLATATAVLYVVAGAALAAQAGAWSAVAVAAGVTGLVLKAVWFHPWLSFGVLLDAGVVAAAALHWPASLP</sequence>
<evidence type="ECO:0000256" key="1">
    <source>
        <dbReference type="SAM" id="Phobius"/>
    </source>
</evidence>
<dbReference type="EMBL" id="BMVC01000004">
    <property type="protein sequence ID" value="GHC89225.1"/>
    <property type="molecule type" value="Genomic_DNA"/>
</dbReference>
<name>A0A919C9T0_9ACTN</name>
<accession>A0A919C9T0</accession>
<evidence type="ECO:0000313" key="3">
    <source>
        <dbReference type="Proteomes" id="UP000638353"/>
    </source>
</evidence>
<keyword evidence="1" id="KW-0472">Membrane</keyword>
<dbReference type="AlphaFoldDB" id="A0A919C9T0"/>
<organism evidence="2 3">
    <name type="scientific">Streptomyces finlayi</name>
    <dbReference type="NCBI Taxonomy" id="67296"/>
    <lineage>
        <taxon>Bacteria</taxon>
        <taxon>Bacillati</taxon>
        <taxon>Actinomycetota</taxon>
        <taxon>Actinomycetes</taxon>
        <taxon>Kitasatosporales</taxon>
        <taxon>Streptomycetaceae</taxon>
        <taxon>Streptomyces</taxon>
    </lineage>
</organism>
<dbReference type="Proteomes" id="UP000638353">
    <property type="component" value="Unassembled WGS sequence"/>
</dbReference>
<reference evidence="2" key="1">
    <citation type="journal article" date="2014" name="Int. J. Syst. Evol. Microbiol.">
        <title>Complete genome sequence of Corynebacterium casei LMG S-19264T (=DSM 44701T), isolated from a smear-ripened cheese.</title>
        <authorList>
            <consortium name="US DOE Joint Genome Institute (JGI-PGF)"/>
            <person name="Walter F."/>
            <person name="Albersmeier A."/>
            <person name="Kalinowski J."/>
            <person name="Ruckert C."/>
        </authorList>
    </citation>
    <scope>NUCLEOTIDE SEQUENCE</scope>
    <source>
        <strain evidence="2">JCM 4637</strain>
    </source>
</reference>
<evidence type="ECO:0000313" key="2">
    <source>
        <dbReference type="EMBL" id="GHC89225.1"/>
    </source>
</evidence>
<comment type="caution">
    <text evidence="2">The sequence shown here is derived from an EMBL/GenBank/DDBJ whole genome shotgun (WGS) entry which is preliminary data.</text>
</comment>
<gene>
    <name evidence="2" type="ORF">GCM10010334_22100</name>
</gene>
<protein>
    <submittedName>
        <fullName evidence="2">Uncharacterized protein</fullName>
    </submittedName>
</protein>
<feature type="transmembrane region" description="Helical" evidence="1">
    <location>
        <begin position="44"/>
        <end position="65"/>
    </location>
</feature>
<proteinExistence type="predicted"/>
<dbReference type="RefSeq" id="WP_189823391.1">
    <property type="nucleotide sequence ID" value="NZ_BMVC01000004.1"/>
</dbReference>
<reference evidence="2" key="2">
    <citation type="submission" date="2020-09" db="EMBL/GenBank/DDBJ databases">
        <authorList>
            <person name="Sun Q."/>
            <person name="Ohkuma M."/>
        </authorList>
    </citation>
    <scope>NUCLEOTIDE SEQUENCE</scope>
    <source>
        <strain evidence="2">JCM 4637</strain>
    </source>
</reference>
<feature type="transmembrane region" description="Helical" evidence="1">
    <location>
        <begin position="72"/>
        <end position="91"/>
    </location>
</feature>
<keyword evidence="1" id="KW-1133">Transmembrane helix</keyword>